<evidence type="ECO:0008006" key="4">
    <source>
        <dbReference type="Google" id="ProtNLM"/>
    </source>
</evidence>
<feature type="region of interest" description="Disordered" evidence="1">
    <location>
        <begin position="50"/>
        <end position="87"/>
    </location>
</feature>
<dbReference type="AlphaFoldDB" id="A0A9N8HPA9"/>
<evidence type="ECO:0000313" key="2">
    <source>
        <dbReference type="EMBL" id="CAB9522488.1"/>
    </source>
</evidence>
<gene>
    <name evidence="2" type="ORF">SEMRO_1308_G261460.1</name>
</gene>
<keyword evidence="3" id="KW-1185">Reference proteome</keyword>
<comment type="caution">
    <text evidence="2">The sequence shown here is derived from an EMBL/GenBank/DDBJ whole genome shotgun (WGS) entry which is preliminary data.</text>
</comment>
<evidence type="ECO:0000313" key="3">
    <source>
        <dbReference type="Proteomes" id="UP001153069"/>
    </source>
</evidence>
<dbReference type="SUPFAM" id="SSF52540">
    <property type="entry name" value="P-loop containing nucleoside triphosphate hydrolases"/>
    <property type="match status" value="1"/>
</dbReference>
<feature type="region of interest" description="Disordered" evidence="1">
    <location>
        <begin position="1"/>
        <end position="21"/>
    </location>
</feature>
<evidence type="ECO:0000256" key="1">
    <source>
        <dbReference type="SAM" id="MobiDB-lite"/>
    </source>
</evidence>
<name>A0A9N8HPA9_9STRA</name>
<dbReference type="EMBL" id="CAICTM010001306">
    <property type="protein sequence ID" value="CAB9522488.1"/>
    <property type="molecule type" value="Genomic_DNA"/>
</dbReference>
<accession>A0A9N8HPA9</accession>
<dbReference type="Gene3D" id="3.40.50.300">
    <property type="entry name" value="P-loop containing nucleotide triphosphate hydrolases"/>
    <property type="match status" value="1"/>
</dbReference>
<dbReference type="Proteomes" id="UP001153069">
    <property type="component" value="Unassembled WGS sequence"/>
</dbReference>
<proteinExistence type="predicted"/>
<feature type="compositionally biased region" description="Basic and acidic residues" evidence="1">
    <location>
        <begin position="77"/>
        <end position="87"/>
    </location>
</feature>
<sequence length="418" mass="47571">MTTIKRRLQQSSSSPRTKSQRIRKSVISASIALALVLAAYSTQTSVRFGTISSRSSPRKTPGAFNTSLPEQSSHTQIIDDKNPSPDHHEILQPLNDTANETKEPYPTSVLPAKLFTVIGLESSGTTFLAQTLGRALRLSLIPNANGYEVIAQGFSSHYHNHHNNDNTPPHWTEVQHVSLPWGGTCQSQYSNNVTNVLYPAICTRMMRDRSVVVAKAGPKALSQGPFAAHHFSETALSYYRIPPEQHETMRQQCRHLIPDRHQWDYPERYLLNLSSHLDWYHEQGVDARAIILMRDATISKRARRIDHCPNTTLLEMEETMGRQILQEAIRKFVLRPTTTISGQQRRRQLLQASPNGKVLLVSYELLTQLKQDYMEIIFAQLGINTTHRPRWRDGNYKHVKDIREHRLANGAYFLDPSQ</sequence>
<feature type="compositionally biased region" description="Polar residues" evidence="1">
    <location>
        <begin position="63"/>
        <end position="76"/>
    </location>
</feature>
<protein>
    <recommendedName>
        <fullName evidence="4">Sulfotransferase</fullName>
    </recommendedName>
</protein>
<dbReference type="InterPro" id="IPR027417">
    <property type="entry name" value="P-loop_NTPase"/>
</dbReference>
<organism evidence="2 3">
    <name type="scientific">Seminavis robusta</name>
    <dbReference type="NCBI Taxonomy" id="568900"/>
    <lineage>
        <taxon>Eukaryota</taxon>
        <taxon>Sar</taxon>
        <taxon>Stramenopiles</taxon>
        <taxon>Ochrophyta</taxon>
        <taxon>Bacillariophyta</taxon>
        <taxon>Bacillariophyceae</taxon>
        <taxon>Bacillariophycidae</taxon>
        <taxon>Naviculales</taxon>
        <taxon>Naviculaceae</taxon>
        <taxon>Seminavis</taxon>
    </lineage>
</organism>
<reference evidence="2" key="1">
    <citation type="submission" date="2020-06" db="EMBL/GenBank/DDBJ databases">
        <authorList>
            <consortium name="Plant Systems Biology data submission"/>
        </authorList>
    </citation>
    <scope>NUCLEOTIDE SEQUENCE</scope>
    <source>
        <strain evidence="2">D6</strain>
    </source>
</reference>
<dbReference type="OrthoDB" id="48025at2759"/>